<gene>
    <name evidence="4" type="ORF">Mucpa_0314</name>
</gene>
<feature type="chain" id="PRO_5003557323" evidence="2">
    <location>
        <begin position="23"/>
        <end position="605"/>
    </location>
</feature>
<accession>H1YGF8</accession>
<keyword evidence="1" id="KW-0378">Hydrolase</keyword>
<protein>
    <submittedName>
        <fullName evidence="4">Beta-lactamase</fullName>
    </submittedName>
</protein>
<dbReference type="Proteomes" id="UP000002774">
    <property type="component" value="Chromosome"/>
</dbReference>
<dbReference type="OrthoDB" id="9805821at2"/>
<reference evidence="4" key="1">
    <citation type="submission" date="2011-09" db="EMBL/GenBank/DDBJ databases">
        <title>The permanent draft genome of Mucilaginibacter paludis DSM 18603.</title>
        <authorList>
            <consortium name="US DOE Joint Genome Institute (JGI-PGF)"/>
            <person name="Lucas S."/>
            <person name="Han J."/>
            <person name="Lapidus A."/>
            <person name="Bruce D."/>
            <person name="Goodwin L."/>
            <person name="Pitluck S."/>
            <person name="Peters L."/>
            <person name="Kyrpides N."/>
            <person name="Mavromatis K."/>
            <person name="Ivanova N."/>
            <person name="Mikhailova N."/>
            <person name="Held B."/>
            <person name="Detter J.C."/>
            <person name="Tapia R."/>
            <person name="Han C."/>
            <person name="Land M."/>
            <person name="Hauser L."/>
            <person name="Markowitz V."/>
            <person name="Cheng J.-F."/>
            <person name="Hugenholtz P."/>
            <person name="Woyke T."/>
            <person name="Wu D."/>
            <person name="Tindall B."/>
            <person name="Brambilla E."/>
            <person name="Klenk H.-P."/>
            <person name="Eisen J.A."/>
        </authorList>
    </citation>
    <scope>NUCLEOTIDE SEQUENCE [LARGE SCALE GENOMIC DNA]</scope>
    <source>
        <strain evidence="4">DSM 18603</strain>
    </source>
</reference>
<dbReference type="HOGENOM" id="CLU_020027_1_1_10"/>
<evidence type="ECO:0000313" key="5">
    <source>
        <dbReference type="Proteomes" id="UP000002774"/>
    </source>
</evidence>
<dbReference type="InterPro" id="IPR050789">
    <property type="entry name" value="Diverse_Enzym_Activities"/>
</dbReference>
<organism evidence="4 5">
    <name type="scientific">Mucilaginibacter paludis DSM 18603</name>
    <dbReference type="NCBI Taxonomy" id="714943"/>
    <lineage>
        <taxon>Bacteria</taxon>
        <taxon>Pseudomonadati</taxon>
        <taxon>Bacteroidota</taxon>
        <taxon>Sphingobacteriia</taxon>
        <taxon>Sphingobacteriales</taxon>
        <taxon>Sphingobacteriaceae</taxon>
        <taxon>Mucilaginibacter</taxon>
    </lineage>
</organism>
<dbReference type="InterPro" id="IPR012338">
    <property type="entry name" value="Beta-lactam/transpept-like"/>
</dbReference>
<dbReference type="EMBL" id="CM001403">
    <property type="protein sequence ID" value="EHQ24510.1"/>
    <property type="molecule type" value="Genomic_DNA"/>
</dbReference>
<evidence type="ECO:0000256" key="1">
    <source>
        <dbReference type="ARBA" id="ARBA00022801"/>
    </source>
</evidence>
<evidence type="ECO:0000256" key="2">
    <source>
        <dbReference type="SAM" id="SignalP"/>
    </source>
</evidence>
<proteinExistence type="predicted"/>
<dbReference type="AlphaFoldDB" id="H1YGF8"/>
<dbReference type="Gene3D" id="3.40.710.10">
    <property type="entry name" value="DD-peptidase/beta-lactamase superfamily"/>
    <property type="match status" value="1"/>
</dbReference>
<dbReference type="InterPro" id="IPR001466">
    <property type="entry name" value="Beta-lactam-related"/>
</dbReference>
<dbReference type="RefSeq" id="WP_008504056.1">
    <property type="nucleotide sequence ID" value="NZ_CM001403.1"/>
</dbReference>
<dbReference type="PANTHER" id="PTHR43283">
    <property type="entry name" value="BETA-LACTAMASE-RELATED"/>
    <property type="match status" value="1"/>
</dbReference>
<dbReference type="GO" id="GO:0016787">
    <property type="term" value="F:hydrolase activity"/>
    <property type="evidence" value="ECO:0007669"/>
    <property type="project" value="UniProtKB-KW"/>
</dbReference>
<evidence type="ECO:0000259" key="3">
    <source>
        <dbReference type="Pfam" id="PF00144"/>
    </source>
</evidence>
<sequence length="605" mass="67572">MKVKHLLNTVVLCHFFVLSAYAQKQHSINEQWLNERKNIEKTTVLLNNQQRAVPILNLAGNKIASISFGLKESAVFDSILNNYATVKSFRAADYQLAPATLADLSYDVKFFNTLIISVNNTDLDDGKLLQFITDNLKSKTIIVTAFGDVHMLAKLKNVKVPVMWTAQQSALSANYVAQAIIGGMPVVAKLPVNVSAKYRKGDGFLTQVTRLSYTVPEEVGVNIAELENPIDSIAAEAISKRATPSAVIMVVKDGKVIFNKAYGHHTYDGVAPTKTTDIYDLASITKVTATTPSVMRLVEQGKLNLDSTISNYIPKVRQTDKKDIKVRQVMLHQAGFIPFIPFFKSIKPGDFSRDSSAAYPVKAGENYFFRKNYFRDVMWPQMLNSPVRDTSKYVYSDLSMYFMKEIVEGLSNEHLENYVQENFYRPLGMQTAGYLPLYRFSKDRIIPTEVDTLYRNMLLVGYVHDPGAAMVGGVSGHAGLFASSTDLAIFYQMLLNGGSYGGKRYFKPATVKTFTSSQSMVSSRGYGFDRKRAGSSYPSAYASVNTFGHTGYTGTRVWVDPEYKLVYILLTNRVNPVTSTALFDLNISQRISDAIYHAFHIDKKQ</sequence>
<keyword evidence="2" id="KW-0732">Signal</keyword>
<dbReference type="Pfam" id="PF00144">
    <property type="entry name" value="Beta-lactamase"/>
    <property type="match status" value="1"/>
</dbReference>
<evidence type="ECO:0000313" key="4">
    <source>
        <dbReference type="EMBL" id="EHQ24510.1"/>
    </source>
</evidence>
<dbReference type="SUPFAM" id="SSF56601">
    <property type="entry name" value="beta-lactamase/transpeptidase-like"/>
    <property type="match status" value="1"/>
</dbReference>
<name>H1YGF8_9SPHI</name>
<dbReference type="STRING" id="714943.Mucpa_0314"/>
<dbReference type="eggNOG" id="COG1680">
    <property type="taxonomic scope" value="Bacteria"/>
</dbReference>
<feature type="domain" description="Beta-lactamase-related" evidence="3">
    <location>
        <begin position="232"/>
        <end position="577"/>
    </location>
</feature>
<feature type="signal peptide" evidence="2">
    <location>
        <begin position="1"/>
        <end position="22"/>
    </location>
</feature>
<dbReference type="PANTHER" id="PTHR43283:SF11">
    <property type="entry name" value="BETA-LACTAMASE-RELATED DOMAIN-CONTAINING PROTEIN"/>
    <property type="match status" value="1"/>
</dbReference>
<keyword evidence="5" id="KW-1185">Reference proteome</keyword>